<evidence type="ECO:0000313" key="1">
    <source>
        <dbReference type="EMBL" id="MDT0343165.1"/>
    </source>
</evidence>
<evidence type="ECO:0000313" key="2">
    <source>
        <dbReference type="Proteomes" id="UP001183246"/>
    </source>
</evidence>
<gene>
    <name evidence="1" type="ORF">RM590_11145</name>
</gene>
<dbReference type="RefSeq" id="WP_311704303.1">
    <property type="nucleotide sequence ID" value="NZ_JAVREL010000005.1"/>
</dbReference>
<name>A0ABU2MNN1_9ACTN</name>
<accession>A0ABU2MNN1</accession>
<dbReference type="EMBL" id="JAVREL010000005">
    <property type="protein sequence ID" value="MDT0343165.1"/>
    <property type="molecule type" value="Genomic_DNA"/>
</dbReference>
<dbReference type="Proteomes" id="UP001183246">
    <property type="component" value="Unassembled WGS sequence"/>
</dbReference>
<comment type="caution">
    <text evidence="1">The sequence shown here is derived from an EMBL/GenBank/DDBJ whole genome shotgun (WGS) entry which is preliminary data.</text>
</comment>
<organism evidence="1 2">
    <name type="scientific">Streptomyces litchfieldiae</name>
    <dbReference type="NCBI Taxonomy" id="3075543"/>
    <lineage>
        <taxon>Bacteria</taxon>
        <taxon>Bacillati</taxon>
        <taxon>Actinomycetota</taxon>
        <taxon>Actinomycetes</taxon>
        <taxon>Kitasatosporales</taxon>
        <taxon>Streptomycetaceae</taxon>
        <taxon>Streptomyces</taxon>
    </lineage>
</organism>
<protein>
    <submittedName>
        <fullName evidence="1">Uncharacterized protein</fullName>
    </submittedName>
</protein>
<sequence length="155" mass="17099">MYTNTEPVRIRTGRADGTQFDGIAEPGTCLIDENRILRLFSVVHPDGHVDNYHLEHRGSDSYERFEAVARVAGLLGLMMVDGKLIPTRGAGRPQRFAVFAAKHGLHAELPRWLTSRVRGALRPGEYGYFHTAANSLAFPDTIRLGPDTGLAPFGE</sequence>
<keyword evidence="2" id="KW-1185">Reference proteome</keyword>
<proteinExistence type="predicted"/>
<reference evidence="2" key="1">
    <citation type="submission" date="2023-07" db="EMBL/GenBank/DDBJ databases">
        <title>30 novel species of actinomycetes from the DSMZ collection.</title>
        <authorList>
            <person name="Nouioui I."/>
        </authorList>
    </citation>
    <scope>NUCLEOTIDE SEQUENCE [LARGE SCALE GENOMIC DNA]</scope>
    <source>
        <strain evidence="2">DSM 44938</strain>
    </source>
</reference>